<dbReference type="Pfam" id="PF06258">
    <property type="entry name" value="Mito_fiss_Elm1"/>
    <property type="match status" value="2"/>
</dbReference>
<dbReference type="EMBL" id="LANQ01000001">
    <property type="protein sequence ID" value="KJV58827.1"/>
    <property type="molecule type" value="Genomic_DNA"/>
</dbReference>
<name>A0A0F3MTQ0_RICFI</name>
<protein>
    <submittedName>
        <fullName evidence="1">RPE5 domain protein</fullName>
    </submittedName>
</protein>
<proteinExistence type="predicted"/>
<gene>
    <name evidence="1" type="ORF">RFEPED_1220</name>
</gene>
<comment type="caution">
    <text evidence="1">The sequence shown here is derived from an EMBL/GenBank/DDBJ whole genome shotgun (WGS) entry which is preliminary data.</text>
</comment>
<dbReference type="Proteomes" id="UP000033475">
    <property type="component" value="Unassembled WGS sequence"/>
</dbReference>
<dbReference type="NCBIfam" id="TIGR03776">
    <property type="entry name" value="RPE5"/>
    <property type="match status" value="1"/>
</dbReference>
<dbReference type="AlphaFoldDB" id="A0A0F3MTQ0"/>
<dbReference type="RefSeq" id="WP_011271478.1">
    <property type="nucleotide sequence ID" value="NZ_LANQ01000001.1"/>
</dbReference>
<dbReference type="SUPFAM" id="SSF53756">
    <property type="entry name" value="UDP-Glycosyltransferase/glycogen phosphorylase"/>
    <property type="match status" value="1"/>
</dbReference>
<accession>A0A0F3MTQ0</accession>
<dbReference type="PANTHER" id="PTHR33986">
    <property type="entry name" value="OS02G0535700 PROTEIN"/>
    <property type="match status" value="1"/>
</dbReference>
<organism evidence="1 2">
    <name type="scientific">Rickettsia felis str. Pedreira</name>
    <dbReference type="NCBI Taxonomy" id="1359196"/>
    <lineage>
        <taxon>Bacteria</taxon>
        <taxon>Pseudomonadati</taxon>
        <taxon>Pseudomonadota</taxon>
        <taxon>Alphaproteobacteria</taxon>
        <taxon>Rickettsiales</taxon>
        <taxon>Rickettsiaceae</taxon>
        <taxon>Rickettsieae</taxon>
        <taxon>Rickettsia</taxon>
        <taxon>spotted fever group</taxon>
    </lineage>
</organism>
<dbReference type="PANTHER" id="PTHR33986:SF15">
    <property type="entry name" value="MITOCHONDRIAL FISSION PROTEIN ELM1"/>
    <property type="match status" value="1"/>
</dbReference>
<evidence type="ECO:0000313" key="2">
    <source>
        <dbReference type="Proteomes" id="UP000033475"/>
    </source>
</evidence>
<dbReference type="InterPro" id="IPR022438">
    <property type="entry name" value="RPE5"/>
</dbReference>
<evidence type="ECO:0000313" key="1">
    <source>
        <dbReference type="EMBL" id="KJV58827.1"/>
    </source>
</evidence>
<dbReference type="InterPro" id="IPR009367">
    <property type="entry name" value="Elm1-like"/>
</dbReference>
<dbReference type="PATRIC" id="fig|1359196.3.peg.1183"/>
<sequence length="394" mass="44752">MKIYVLADDRTGNTNQAIALAEKLTEEYTIIRLQYNCLAKLPNFLLKYYPIHIKSELLQDIMAKPLPDMIITAGRRTAVLAFYLKKKFESIQLIQIMQPSLPYYAFDAVILPYHDQRHCKALNVIPAKAGIQKKVLELLDSRLCGNDTEYKNIIPINGAINNVTEKFAAASLELQKHYPDLKHFIAAIIGGNNKKFNFNEDEAILFSSLLNKIYTNQQIPFFISFSRRTPQAVKSIIKNNMPSSTIIYDPNEDTGYTVDTSKVGSQISGEPAERIIIREHRRVPKFDVPNLEVSTVYNPYIAMLANAKYIISTADSISMCSEVASSGKPLYIFCPSNFNSSKHKIFIKQLVEQKIAKTFDESVTMLEEYSYKPLNEAERVAEIIKSLLKNICQK</sequence>
<reference evidence="1 2" key="1">
    <citation type="submission" date="2015-01" db="EMBL/GenBank/DDBJ databases">
        <title>Genome Sequencing of Rickettsiales.</title>
        <authorList>
            <person name="Daugherty S.C."/>
            <person name="Su Q."/>
            <person name="Abolude K."/>
            <person name="Beier-Sexton M."/>
            <person name="Carlyon J.A."/>
            <person name="Carter R."/>
            <person name="Day N.P."/>
            <person name="Dumler S.J."/>
            <person name="Dyachenko V."/>
            <person name="Godinez A."/>
            <person name="Kurtti T.J."/>
            <person name="Lichay M."/>
            <person name="Mullins K.E."/>
            <person name="Ott S."/>
            <person name="Pappas-Brown V."/>
            <person name="Paris D.H."/>
            <person name="Patel P."/>
            <person name="Richards A.L."/>
            <person name="Sadzewicz L."/>
            <person name="Sears K."/>
            <person name="Seidman D."/>
            <person name="Sengamalay N."/>
            <person name="Stenos J."/>
            <person name="Tallon L.J."/>
            <person name="Vincent G."/>
            <person name="Fraser C.M."/>
            <person name="Munderloh U."/>
            <person name="Dunning-Hotopp J.C."/>
        </authorList>
    </citation>
    <scope>NUCLEOTIDE SEQUENCE [LARGE SCALE GENOMIC DNA]</scope>
    <source>
        <strain evidence="1 2">Pedreira</strain>
    </source>
</reference>